<name>A0AA94F6E6_9FLAO</name>
<organism evidence="2">
    <name type="scientific">Flavobacterium columnare</name>
    <dbReference type="NCBI Taxonomy" id="996"/>
    <lineage>
        <taxon>Bacteria</taxon>
        <taxon>Pseudomonadati</taxon>
        <taxon>Bacteroidota</taxon>
        <taxon>Flavobacteriia</taxon>
        <taxon>Flavobacteriales</taxon>
        <taxon>Flavobacteriaceae</taxon>
        <taxon>Flavobacterium</taxon>
    </lineage>
</organism>
<protein>
    <recommendedName>
        <fullName evidence="3">Addiction module component CHP02574 family protein</fullName>
    </recommendedName>
</protein>
<sequence length="78" mass="9169">MIMHYISDNQGNKTAVVIPISDWNKLTKKYIELESDVVANDIPQWHKDILDKRLQDYLKKPDDVMDFDAFCDALEKEL</sequence>
<dbReference type="AlphaFoldDB" id="A0AA94F6E6"/>
<accession>A0AA94F6E6</accession>
<proteinExistence type="predicted"/>
<dbReference type="EMBL" id="RWGX01000002">
    <property type="protein sequence ID" value="RVU89480.1"/>
    <property type="molecule type" value="Genomic_DNA"/>
</dbReference>
<comment type="caution">
    <text evidence="2">The sequence shown here is derived from an EMBL/GenBank/DDBJ whole genome shotgun (WGS) entry which is preliminary data.</text>
</comment>
<dbReference type="EMBL" id="RWGX01000002">
    <property type="protein sequence ID" value="RVU89472.1"/>
    <property type="molecule type" value="Genomic_DNA"/>
</dbReference>
<reference evidence="2" key="1">
    <citation type="submission" date="2018-12" db="EMBL/GenBank/DDBJ databases">
        <title>Draft genome sequence of Flaovobacterium columnare BGFS27 isolated from channel catfish in Alabama.</title>
        <authorList>
            <person name="Cai W."/>
            <person name="Arias C."/>
        </authorList>
    </citation>
    <scope>NUCLEOTIDE SEQUENCE [LARGE SCALE GENOMIC DNA]</scope>
    <source>
        <strain evidence="2">BGFS27</strain>
    </source>
</reference>
<evidence type="ECO:0000313" key="2">
    <source>
        <dbReference type="EMBL" id="RVU89480.1"/>
    </source>
</evidence>
<evidence type="ECO:0000313" key="1">
    <source>
        <dbReference type="EMBL" id="RVU89472.1"/>
    </source>
</evidence>
<gene>
    <name evidence="1" type="ORF">EJB19_01115</name>
    <name evidence="2" type="ORF">EJB19_01155</name>
</gene>
<evidence type="ECO:0008006" key="3">
    <source>
        <dbReference type="Google" id="ProtNLM"/>
    </source>
</evidence>